<name>A0A7G5FEL7_9CORY</name>
<dbReference type="GO" id="GO:0005829">
    <property type="term" value="C:cytosol"/>
    <property type="evidence" value="ECO:0007669"/>
    <property type="project" value="TreeGrafter"/>
</dbReference>
<dbReference type="PANTHER" id="PTHR30154">
    <property type="entry name" value="LEUCINE-RESPONSIVE REGULATORY PROTEIN"/>
    <property type="match status" value="1"/>
</dbReference>
<proteinExistence type="predicted"/>
<dbReference type="PROSITE" id="PS50956">
    <property type="entry name" value="HTH_ASNC_2"/>
    <property type="match status" value="1"/>
</dbReference>
<dbReference type="SMART" id="SM00344">
    <property type="entry name" value="HTH_ASNC"/>
    <property type="match status" value="1"/>
</dbReference>
<dbReference type="InterPro" id="IPR019888">
    <property type="entry name" value="Tscrpt_reg_AsnC-like"/>
</dbReference>
<dbReference type="GO" id="GO:0043565">
    <property type="term" value="F:sequence-specific DNA binding"/>
    <property type="evidence" value="ECO:0007669"/>
    <property type="project" value="InterPro"/>
</dbReference>
<keyword evidence="6" id="KW-1185">Reference proteome</keyword>
<dbReference type="EMBL" id="CP059833">
    <property type="protein sequence ID" value="QMV85058.1"/>
    <property type="molecule type" value="Genomic_DNA"/>
</dbReference>
<evidence type="ECO:0000256" key="1">
    <source>
        <dbReference type="ARBA" id="ARBA00023015"/>
    </source>
</evidence>
<keyword evidence="3" id="KW-0804">Transcription</keyword>
<evidence type="ECO:0000256" key="2">
    <source>
        <dbReference type="ARBA" id="ARBA00023125"/>
    </source>
</evidence>
<evidence type="ECO:0000256" key="3">
    <source>
        <dbReference type="ARBA" id="ARBA00023163"/>
    </source>
</evidence>
<dbReference type="InterPro" id="IPR036388">
    <property type="entry name" value="WH-like_DNA-bd_sf"/>
</dbReference>
<gene>
    <name evidence="5" type="ORF">HW450_12115</name>
</gene>
<dbReference type="PANTHER" id="PTHR30154:SF34">
    <property type="entry name" value="TRANSCRIPTIONAL REGULATOR AZLB"/>
    <property type="match status" value="1"/>
</dbReference>
<dbReference type="SUPFAM" id="SSF54909">
    <property type="entry name" value="Dimeric alpha+beta barrel"/>
    <property type="match status" value="1"/>
</dbReference>
<dbReference type="GO" id="GO:0043200">
    <property type="term" value="P:response to amino acid"/>
    <property type="evidence" value="ECO:0007669"/>
    <property type="project" value="TreeGrafter"/>
</dbReference>
<dbReference type="Pfam" id="PF13404">
    <property type="entry name" value="HTH_AsnC-type"/>
    <property type="match status" value="2"/>
</dbReference>
<dbReference type="PRINTS" id="PR00033">
    <property type="entry name" value="HTHASNC"/>
</dbReference>
<evidence type="ECO:0000313" key="6">
    <source>
        <dbReference type="Proteomes" id="UP000515570"/>
    </source>
</evidence>
<keyword evidence="1" id="KW-0805">Transcription regulation</keyword>
<dbReference type="InterPro" id="IPR000485">
    <property type="entry name" value="AsnC-type_HTH_dom"/>
</dbReference>
<reference evidence="5 6" key="1">
    <citation type="submission" date="2020-07" db="EMBL/GenBank/DDBJ databases">
        <title>non toxigenic Corynebacterium sp. nov from a clinical source.</title>
        <authorList>
            <person name="Bernier A.-M."/>
            <person name="Bernard K."/>
        </authorList>
    </citation>
    <scope>NUCLEOTIDE SEQUENCE [LARGE SCALE GENOMIC DNA]</scope>
    <source>
        <strain evidence="6">NML 93-0612</strain>
    </source>
</reference>
<dbReference type="Gene3D" id="1.10.10.10">
    <property type="entry name" value="Winged helix-like DNA-binding domain superfamily/Winged helix DNA-binding domain"/>
    <property type="match status" value="2"/>
</dbReference>
<evidence type="ECO:0000313" key="5">
    <source>
        <dbReference type="EMBL" id="QMV85058.1"/>
    </source>
</evidence>
<dbReference type="AlphaFoldDB" id="A0A7G5FEL7"/>
<sequence length="295" mass="32443">MTSSPIDNADRTLIDAINLSPTASFRELSKQTGLAERTVARRYQRLHRMGIIRVFGRTLPGFGGTVAWMIRAQVRAGHAQAVGRELASIPRTRWVRVTMAHDEVTFGLISSPAGQDSVIQALQKDPRVGTVTVVQLLQTWGAQGQTNPLNLASEVDELDRRILEELAADGRRPHRDVATSLNIDPATVSRRVQRMRDEKILFFEVEMNLEAHRLESSVLVWLTMAPGQIRELATALSSLPEVRFVAATSGPTSLVVSLSAPVMSQVLDFVDITLARFGVSGVEIQAFEPAVKTSR</sequence>
<dbReference type="SUPFAM" id="SSF46785">
    <property type="entry name" value="Winged helix' DNA-binding domain"/>
    <property type="match status" value="2"/>
</dbReference>
<dbReference type="RefSeq" id="WP_182385865.1">
    <property type="nucleotide sequence ID" value="NZ_CP059833.1"/>
</dbReference>
<accession>A0A7G5FEL7</accession>
<dbReference type="InterPro" id="IPR036390">
    <property type="entry name" value="WH_DNA-bd_sf"/>
</dbReference>
<dbReference type="Proteomes" id="UP000515570">
    <property type="component" value="Chromosome"/>
</dbReference>
<feature type="domain" description="HTH asnC-type" evidence="4">
    <location>
        <begin position="155"/>
        <end position="201"/>
    </location>
</feature>
<organism evidence="5 6">
    <name type="scientific">Corynebacterium hindlerae</name>
    <dbReference type="NCBI Taxonomy" id="699041"/>
    <lineage>
        <taxon>Bacteria</taxon>
        <taxon>Bacillati</taxon>
        <taxon>Actinomycetota</taxon>
        <taxon>Actinomycetes</taxon>
        <taxon>Mycobacteriales</taxon>
        <taxon>Corynebacteriaceae</taxon>
        <taxon>Corynebacterium</taxon>
    </lineage>
</organism>
<dbReference type="Gene3D" id="3.30.70.920">
    <property type="match status" value="1"/>
</dbReference>
<protein>
    <submittedName>
        <fullName evidence="5">Lrp/AsnC family transcriptional regulator</fullName>
    </submittedName>
</protein>
<keyword evidence="2" id="KW-0238">DNA-binding</keyword>
<evidence type="ECO:0000259" key="4">
    <source>
        <dbReference type="PROSITE" id="PS50956"/>
    </source>
</evidence>
<dbReference type="InterPro" id="IPR011008">
    <property type="entry name" value="Dimeric_a/b-barrel"/>
</dbReference>